<evidence type="ECO:0000313" key="5">
    <source>
        <dbReference type="Proteomes" id="UP000753802"/>
    </source>
</evidence>
<sequence length="1248" mass="143425">MVNLALPPSHTPCPRGSPRIFHFSNFLSMKIPKMALSALNRLIAGLQNLQTKWNVSARPELPYAPLSASDTAENVDEYLQAIDWAIEHRKKYGIYNIALTGPYGSGKSSILKTYMKSRKGKGNTFLPISLATFQEEKAQENPATPPVKNELLRLIELSILQQIFYHENDRKIPDSRFRKIKSFSFWQLLLTTVCLLLFALACLELFFPAIVASGLLLKKDYKVPDAIHWTSIVIFILGLLLIIYRSIRLISGISIEKLKIHNAEINIDKNISKSILNHHLDEILYFFEVTKYNVVVIEDLDRFRETDIFTKLREINLLINNSEKIKREIVFIYAVRDDMFREDNERTKFFEFIIPIIPIINPNNSSQKLLAKASTAQYKLSENLIDSVSGFIDDMRLLHNITNEFFLYRLKINQSLTQDNLLALIVYKNLFPNDFAQLSNNKGNLYKVFGETKKELQEDQIKNLKEAVEKAKQRIGELESIMLDDLTELRYTYLLLYVSKLKGFVSFVINGTDVTMEDMAEDANFQRLMKDECSYTYFVEYQYSYRRTEKIPNKFKQIEEEVNKSKKYLDREKDLKDISNGGIEALKRSIAENGKKIDAVRRLKLRELVVNSRHIFSFENEKQAALVNLLIRNGFIDENYNEYISLFYEGTITKSDYQFLVNIKTGVDTPFDYSLSKTKNLIRKINICDFETTFVLNYQLADSLLSVKAFGDKLDILLSSLASESATSVRFIDGYLDNGSEPGKLIALLLKKWKGCWTYLENKSQYTEDRKKKYFQLIIAHADLSDIKLLYDQELFSKALYAYPDFLSIVDNPDRIKAVIKLLNLRFTHLDIKLSPKELITFIYENNYYELNPKMIALVLDARGAYEELGFTTRNYHFIRNSGASSLIEYVKANLDSYLSATYLELENNTEEVEADLISLLNEPSIAESYLVEILEMTSTKISDLQSIQTPETKLLVVNSNKMLPTWANVFDYYQADGSTSVDPLAEYISIGENAEALAKTKIPQDSGEERTYRDFIVKLLLCDEIEDDAYDKILAAVAYSFSSLTIENLTSKKVKSLVEHRKLSFNQANFDALKENGSNHIRFIEQYRTKFLLDISAVSIDAGDLNLVIKSGAFSDAEKNLITEKCDEALLKQNGSSLEEVGKMILRNNTYRVSDSLVEAILLNLRLSVEQRIRIFKWKQSQVPDNNIDQLLNGLDEPYSDITIKGKRPLLPMTEYNSELASILKSRNYISSFDIKDNGVRINTFTT</sequence>
<evidence type="ECO:0000256" key="1">
    <source>
        <dbReference type="SAM" id="Coils"/>
    </source>
</evidence>
<dbReference type="EMBL" id="JAACJS010000011">
    <property type="protein sequence ID" value="NCI49629.1"/>
    <property type="molecule type" value="Genomic_DNA"/>
</dbReference>
<accession>A0ABW9ZRP5</accession>
<feature type="domain" description="YobI-like P-loop NTPase" evidence="3">
    <location>
        <begin position="78"/>
        <end position="446"/>
    </location>
</feature>
<evidence type="ECO:0000259" key="3">
    <source>
        <dbReference type="Pfam" id="PF20693"/>
    </source>
</evidence>
<dbReference type="InterPro" id="IPR027417">
    <property type="entry name" value="P-loop_NTPase"/>
</dbReference>
<protein>
    <recommendedName>
        <fullName evidence="3">YobI-like P-loop NTPase domain-containing protein</fullName>
    </recommendedName>
</protein>
<comment type="caution">
    <text evidence="4">The sequence shown here is derived from an EMBL/GenBank/DDBJ whole genome shotgun (WGS) entry which is preliminary data.</text>
</comment>
<evidence type="ECO:0000313" key="4">
    <source>
        <dbReference type="EMBL" id="NCI49629.1"/>
    </source>
</evidence>
<organism evidence="4 5">
    <name type="scientific">Sediminibacterium roseum</name>
    <dbReference type="NCBI Taxonomy" id="1978412"/>
    <lineage>
        <taxon>Bacteria</taxon>
        <taxon>Pseudomonadati</taxon>
        <taxon>Bacteroidota</taxon>
        <taxon>Chitinophagia</taxon>
        <taxon>Chitinophagales</taxon>
        <taxon>Chitinophagaceae</taxon>
        <taxon>Sediminibacterium</taxon>
    </lineage>
</organism>
<dbReference type="InterPro" id="IPR048428">
    <property type="entry name" value="YobI-NTPase"/>
</dbReference>
<reference evidence="4 5" key="1">
    <citation type="submission" date="2020-01" db="EMBL/GenBank/DDBJ databases">
        <title>Genome analysis.</title>
        <authorList>
            <person name="Wu S."/>
            <person name="Wang G."/>
        </authorList>
    </citation>
    <scope>NUCLEOTIDE SEQUENCE [LARGE SCALE GENOMIC DNA]</scope>
    <source>
        <strain evidence="4 5">SYL130</strain>
    </source>
</reference>
<feature type="transmembrane region" description="Helical" evidence="2">
    <location>
        <begin position="227"/>
        <end position="247"/>
    </location>
</feature>
<keyword evidence="2" id="KW-1133">Transmembrane helix</keyword>
<name>A0ABW9ZRP5_9BACT</name>
<keyword evidence="1" id="KW-0175">Coiled coil</keyword>
<gene>
    <name evidence="4" type="ORF">GWC95_06835</name>
</gene>
<keyword evidence="2" id="KW-0472">Membrane</keyword>
<evidence type="ECO:0000256" key="2">
    <source>
        <dbReference type="SAM" id="Phobius"/>
    </source>
</evidence>
<feature type="transmembrane region" description="Helical" evidence="2">
    <location>
        <begin position="185"/>
        <end position="207"/>
    </location>
</feature>
<keyword evidence="2" id="KW-0812">Transmembrane</keyword>
<proteinExistence type="predicted"/>
<dbReference type="Pfam" id="PF20693">
    <property type="entry name" value="YobI-ATPase"/>
    <property type="match status" value="1"/>
</dbReference>
<keyword evidence="5" id="KW-1185">Reference proteome</keyword>
<dbReference type="Proteomes" id="UP000753802">
    <property type="component" value="Unassembled WGS sequence"/>
</dbReference>
<dbReference type="SUPFAM" id="SSF52540">
    <property type="entry name" value="P-loop containing nucleoside triphosphate hydrolases"/>
    <property type="match status" value="1"/>
</dbReference>
<feature type="coiled-coil region" evidence="1">
    <location>
        <begin position="454"/>
        <end position="481"/>
    </location>
</feature>